<keyword evidence="4" id="KW-0804">Transcription</keyword>
<dbReference type="RefSeq" id="WP_189994512.1">
    <property type="nucleotide sequence ID" value="NZ_BMZS01000012.1"/>
</dbReference>
<evidence type="ECO:0000259" key="5">
    <source>
        <dbReference type="PROSITE" id="PS50931"/>
    </source>
</evidence>
<reference evidence="6" key="2">
    <citation type="submission" date="2020-09" db="EMBL/GenBank/DDBJ databases">
        <authorList>
            <person name="Sun Q."/>
            <person name="Kim S."/>
        </authorList>
    </citation>
    <scope>NUCLEOTIDE SEQUENCE</scope>
    <source>
        <strain evidence="6">KCTC 42651</strain>
    </source>
</reference>
<keyword evidence="3" id="KW-0238">DNA-binding</keyword>
<dbReference type="PRINTS" id="PR00039">
    <property type="entry name" value="HTHLYSR"/>
</dbReference>
<evidence type="ECO:0000256" key="2">
    <source>
        <dbReference type="ARBA" id="ARBA00023015"/>
    </source>
</evidence>
<dbReference type="InterPro" id="IPR005119">
    <property type="entry name" value="LysR_subst-bd"/>
</dbReference>
<evidence type="ECO:0000256" key="1">
    <source>
        <dbReference type="ARBA" id="ARBA00009437"/>
    </source>
</evidence>
<dbReference type="Pfam" id="PF03466">
    <property type="entry name" value="LysR_substrate"/>
    <property type="match status" value="1"/>
</dbReference>
<dbReference type="CDD" id="cd05466">
    <property type="entry name" value="PBP2_LTTR_substrate"/>
    <property type="match status" value="1"/>
</dbReference>
<evidence type="ECO:0000256" key="4">
    <source>
        <dbReference type="ARBA" id="ARBA00023163"/>
    </source>
</evidence>
<reference evidence="6" key="1">
    <citation type="journal article" date="2014" name="Int. J. Syst. Evol. Microbiol.">
        <title>Complete genome sequence of Corynebacterium casei LMG S-19264T (=DSM 44701T), isolated from a smear-ripened cheese.</title>
        <authorList>
            <consortium name="US DOE Joint Genome Institute (JGI-PGF)"/>
            <person name="Walter F."/>
            <person name="Albersmeier A."/>
            <person name="Kalinowski J."/>
            <person name="Ruckert C."/>
        </authorList>
    </citation>
    <scope>NUCLEOTIDE SEQUENCE</scope>
    <source>
        <strain evidence="6">KCTC 42651</strain>
    </source>
</reference>
<evidence type="ECO:0000313" key="7">
    <source>
        <dbReference type="Proteomes" id="UP000630353"/>
    </source>
</evidence>
<gene>
    <name evidence="6" type="ORF">GCM10017083_48250</name>
</gene>
<dbReference type="InterPro" id="IPR000847">
    <property type="entry name" value="LysR_HTH_N"/>
</dbReference>
<dbReference type="GO" id="GO:0003700">
    <property type="term" value="F:DNA-binding transcription factor activity"/>
    <property type="evidence" value="ECO:0007669"/>
    <property type="project" value="InterPro"/>
</dbReference>
<dbReference type="Proteomes" id="UP000630353">
    <property type="component" value="Unassembled WGS sequence"/>
</dbReference>
<dbReference type="AlphaFoldDB" id="A0A918XWB7"/>
<dbReference type="GO" id="GO:0000976">
    <property type="term" value="F:transcription cis-regulatory region binding"/>
    <property type="evidence" value="ECO:0007669"/>
    <property type="project" value="TreeGrafter"/>
</dbReference>
<comment type="caution">
    <text evidence="6">The sequence shown here is derived from an EMBL/GenBank/DDBJ whole genome shotgun (WGS) entry which is preliminary data.</text>
</comment>
<feature type="domain" description="HTH lysR-type" evidence="5">
    <location>
        <begin position="1"/>
        <end position="58"/>
    </location>
</feature>
<dbReference type="SUPFAM" id="SSF46785">
    <property type="entry name" value="Winged helix' DNA-binding domain"/>
    <property type="match status" value="1"/>
</dbReference>
<dbReference type="PANTHER" id="PTHR30126:SF77">
    <property type="entry name" value="TRANSCRIPTIONAL REGULATORY PROTEIN"/>
    <property type="match status" value="1"/>
</dbReference>
<organism evidence="6 7">
    <name type="scientific">Thalassobaculum fulvum</name>
    <dbReference type="NCBI Taxonomy" id="1633335"/>
    <lineage>
        <taxon>Bacteria</taxon>
        <taxon>Pseudomonadati</taxon>
        <taxon>Pseudomonadota</taxon>
        <taxon>Alphaproteobacteria</taxon>
        <taxon>Rhodospirillales</taxon>
        <taxon>Thalassobaculaceae</taxon>
        <taxon>Thalassobaculum</taxon>
    </lineage>
</organism>
<dbReference type="InterPro" id="IPR036388">
    <property type="entry name" value="WH-like_DNA-bd_sf"/>
</dbReference>
<dbReference type="PROSITE" id="PS50931">
    <property type="entry name" value="HTH_LYSR"/>
    <property type="match status" value="1"/>
</dbReference>
<dbReference type="InterPro" id="IPR036390">
    <property type="entry name" value="WH_DNA-bd_sf"/>
</dbReference>
<dbReference type="EMBL" id="BMZS01000012">
    <property type="protein sequence ID" value="GHD61172.1"/>
    <property type="molecule type" value="Genomic_DNA"/>
</dbReference>
<protein>
    <submittedName>
        <fullName evidence="6">LysR family transcriptional regulator</fullName>
    </submittedName>
</protein>
<evidence type="ECO:0000256" key="3">
    <source>
        <dbReference type="ARBA" id="ARBA00023125"/>
    </source>
</evidence>
<proteinExistence type="inferred from homology"/>
<keyword evidence="2" id="KW-0805">Transcription regulation</keyword>
<dbReference type="FunFam" id="1.10.10.10:FF:000001">
    <property type="entry name" value="LysR family transcriptional regulator"/>
    <property type="match status" value="1"/>
</dbReference>
<dbReference type="Gene3D" id="1.10.10.10">
    <property type="entry name" value="Winged helix-like DNA-binding domain superfamily/Winged helix DNA-binding domain"/>
    <property type="match status" value="1"/>
</dbReference>
<evidence type="ECO:0000313" key="6">
    <source>
        <dbReference type="EMBL" id="GHD61172.1"/>
    </source>
</evidence>
<accession>A0A918XWB7</accession>
<dbReference type="SUPFAM" id="SSF53850">
    <property type="entry name" value="Periplasmic binding protein-like II"/>
    <property type="match status" value="1"/>
</dbReference>
<keyword evidence="7" id="KW-1185">Reference proteome</keyword>
<dbReference type="PANTHER" id="PTHR30126">
    <property type="entry name" value="HTH-TYPE TRANSCRIPTIONAL REGULATOR"/>
    <property type="match status" value="1"/>
</dbReference>
<comment type="similarity">
    <text evidence="1">Belongs to the LysR transcriptional regulatory family.</text>
</comment>
<name>A0A918XWB7_9PROT</name>
<dbReference type="Pfam" id="PF00126">
    <property type="entry name" value="HTH_1"/>
    <property type="match status" value="1"/>
</dbReference>
<sequence length="302" mass="33317">MNLKFLETFIWVARLKSFSLAAERLNTTQAAVSHRIATLERELGIRLFERDSRDVRLTPLGIDAREHAERIVRLAADFRRRMINPASLTGTVRIGVIDTVVYSWLPTLIERVREAYPDVVLELNAAITPEISEDILDGRLDLGLMNGPVDAPGLVNRQLCTFACQWVASPALAVPDGPLEIEDVARFPILSFPTSSSRHGSVVGYFQRSGIENIRLHTASLATLIRLTTDGVGLAAIPTVTIEREIASGALRILPVRTEFPAISLYAMYLEMEDRPLPPLIAQMAADCATAFCASRDPADAW</sequence>
<dbReference type="Gene3D" id="3.40.190.10">
    <property type="entry name" value="Periplasmic binding protein-like II"/>
    <property type="match status" value="2"/>
</dbReference>